<evidence type="ECO:0000313" key="2">
    <source>
        <dbReference type="Proteomes" id="UP000799537"/>
    </source>
</evidence>
<evidence type="ECO:0000313" key="1">
    <source>
        <dbReference type="EMBL" id="KAF2158743.1"/>
    </source>
</evidence>
<dbReference type="GeneID" id="54568016"/>
<dbReference type="RefSeq" id="XP_033659632.1">
    <property type="nucleotide sequence ID" value="XM_033814744.1"/>
</dbReference>
<proteinExistence type="predicted"/>
<dbReference type="AlphaFoldDB" id="A0A6A6BW02"/>
<gene>
    <name evidence="1" type="ORF">M409DRAFT_61402</name>
</gene>
<accession>A0A6A6BW02</accession>
<dbReference type="EMBL" id="ML993650">
    <property type="protein sequence ID" value="KAF2158743.1"/>
    <property type="molecule type" value="Genomic_DNA"/>
</dbReference>
<protein>
    <submittedName>
        <fullName evidence="1">Uncharacterized protein</fullName>
    </submittedName>
</protein>
<reference evidence="1" key="1">
    <citation type="journal article" date="2020" name="Stud. Mycol.">
        <title>101 Dothideomycetes genomes: a test case for predicting lifestyles and emergence of pathogens.</title>
        <authorList>
            <person name="Haridas S."/>
            <person name="Albert R."/>
            <person name="Binder M."/>
            <person name="Bloem J."/>
            <person name="Labutti K."/>
            <person name="Salamov A."/>
            <person name="Andreopoulos B."/>
            <person name="Baker S."/>
            <person name="Barry K."/>
            <person name="Bills G."/>
            <person name="Bluhm B."/>
            <person name="Cannon C."/>
            <person name="Castanera R."/>
            <person name="Culley D."/>
            <person name="Daum C."/>
            <person name="Ezra D."/>
            <person name="Gonzalez J."/>
            <person name="Henrissat B."/>
            <person name="Kuo A."/>
            <person name="Liang C."/>
            <person name="Lipzen A."/>
            <person name="Lutzoni F."/>
            <person name="Magnuson J."/>
            <person name="Mondo S."/>
            <person name="Nolan M."/>
            <person name="Ohm R."/>
            <person name="Pangilinan J."/>
            <person name="Park H.-J."/>
            <person name="Ramirez L."/>
            <person name="Alfaro M."/>
            <person name="Sun H."/>
            <person name="Tritt A."/>
            <person name="Yoshinaga Y."/>
            <person name="Zwiers L.-H."/>
            <person name="Turgeon B."/>
            <person name="Goodwin S."/>
            <person name="Spatafora J."/>
            <person name="Crous P."/>
            <person name="Grigoriev I."/>
        </authorList>
    </citation>
    <scope>NUCLEOTIDE SEQUENCE</scope>
    <source>
        <strain evidence="1">ATCC 36951</strain>
    </source>
</reference>
<name>A0A6A6BW02_ZASCE</name>
<sequence>MVLLVSELLNEEGENMSASAQSGDVDWRRAFDKSMNFFAWSRDISKPCFCPCATSPPKLHLLEDVRSISNGSTILVSCDDDNVCPSWKKGKEHFGEVAVATVGGIVKCMAVVVIEATWIFCEVKYRPYHLLKVVKCEVEVPKVGQVFVARDTMSSATRTGKQEKINHWPDNSSEWLAVAASLKR</sequence>
<keyword evidence="2" id="KW-1185">Reference proteome</keyword>
<dbReference type="Proteomes" id="UP000799537">
    <property type="component" value="Unassembled WGS sequence"/>
</dbReference>
<organism evidence="1 2">
    <name type="scientific">Zasmidium cellare ATCC 36951</name>
    <dbReference type="NCBI Taxonomy" id="1080233"/>
    <lineage>
        <taxon>Eukaryota</taxon>
        <taxon>Fungi</taxon>
        <taxon>Dikarya</taxon>
        <taxon>Ascomycota</taxon>
        <taxon>Pezizomycotina</taxon>
        <taxon>Dothideomycetes</taxon>
        <taxon>Dothideomycetidae</taxon>
        <taxon>Mycosphaerellales</taxon>
        <taxon>Mycosphaerellaceae</taxon>
        <taxon>Zasmidium</taxon>
    </lineage>
</organism>